<dbReference type="PANTHER" id="PTHR10039:SF17">
    <property type="entry name" value="FUNGAL STAND N-TERMINAL GOODBYE DOMAIN-CONTAINING PROTEIN-RELATED"/>
    <property type="match status" value="1"/>
</dbReference>
<gene>
    <name evidence="5" type="ORF">FEQUK3_LOCUS11709</name>
</gene>
<dbReference type="Pfam" id="PF24883">
    <property type="entry name" value="NPHP3_N"/>
    <property type="match status" value="1"/>
</dbReference>
<evidence type="ECO:0000259" key="3">
    <source>
        <dbReference type="Pfam" id="PF17100"/>
    </source>
</evidence>
<organism evidence="5 6">
    <name type="scientific">Fusarium equiseti</name>
    <name type="common">Fusarium scirpi</name>
    <dbReference type="NCBI Taxonomy" id="61235"/>
    <lineage>
        <taxon>Eukaryota</taxon>
        <taxon>Fungi</taxon>
        <taxon>Dikarya</taxon>
        <taxon>Ascomycota</taxon>
        <taxon>Pezizomycotina</taxon>
        <taxon>Sordariomycetes</taxon>
        <taxon>Hypocreomycetidae</taxon>
        <taxon>Hypocreales</taxon>
        <taxon>Nectriaceae</taxon>
        <taxon>Fusarium</taxon>
        <taxon>Fusarium incarnatum-equiseti species complex</taxon>
    </lineage>
</organism>
<evidence type="ECO:0000313" key="5">
    <source>
        <dbReference type="EMBL" id="CAG7566002.1"/>
    </source>
</evidence>
<proteinExistence type="predicted"/>
<feature type="region of interest" description="Disordered" evidence="2">
    <location>
        <begin position="1"/>
        <end position="28"/>
    </location>
</feature>
<evidence type="ECO:0000259" key="4">
    <source>
        <dbReference type="Pfam" id="PF24883"/>
    </source>
</evidence>
<keyword evidence="1" id="KW-0677">Repeat</keyword>
<feature type="domain" description="NWD NACHT-NTPase N-terminal" evidence="3">
    <location>
        <begin position="33"/>
        <end position="261"/>
    </location>
</feature>
<accession>A0A8J2NK57</accession>
<feature type="domain" description="Nephrocystin 3-like N-terminal" evidence="4">
    <location>
        <begin position="342"/>
        <end position="515"/>
    </location>
</feature>
<comment type="caution">
    <text evidence="5">The sequence shown here is derived from an EMBL/GenBank/DDBJ whole genome shotgun (WGS) entry which is preliminary data.</text>
</comment>
<evidence type="ECO:0000256" key="2">
    <source>
        <dbReference type="SAM" id="MobiDB-lite"/>
    </source>
</evidence>
<evidence type="ECO:0000256" key="1">
    <source>
        <dbReference type="ARBA" id="ARBA00022737"/>
    </source>
</evidence>
<dbReference type="InterPro" id="IPR031359">
    <property type="entry name" value="NACHT_N"/>
</dbReference>
<dbReference type="PANTHER" id="PTHR10039">
    <property type="entry name" value="AMELOGENIN"/>
    <property type="match status" value="1"/>
</dbReference>
<reference evidence="5" key="1">
    <citation type="submission" date="2021-05" db="EMBL/GenBank/DDBJ databases">
        <authorList>
            <person name="Khan N."/>
        </authorList>
    </citation>
    <scope>NUCLEOTIDE SEQUENCE</scope>
</reference>
<evidence type="ECO:0008006" key="7">
    <source>
        <dbReference type="Google" id="ProtNLM"/>
    </source>
</evidence>
<dbReference type="Proteomes" id="UP000693738">
    <property type="component" value="Unassembled WGS sequence"/>
</dbReference>
<dbReference type="AlphaFoldDB" id="A0A8J2NK57"/>
<dbReference type="InterPro" id="IPR056884">
    <property type="entry name" value="NPHP3-like_N"/>
</dbReference>
<dbReference type="EMBL" id="CAJSTJ010000195">
    <property type="protein sequence ID" value="CAG7566002.1"/>
    <property type="molecule type" value="Genomic_DNA"/>
</dbReference>
<name>A0A8J2NK57_FUSEQ</name>
<dbReference type="Pfam" id="PF17100">
    <property type="entry name" value="NACHT_N"/>
    <property type="match status" value="1"/>
</dbReference>
<feature type="compositionally biased region" description="Polar residues" evidence="2">
    <location>
        <begin position="10"/>
        <end position="20"/>
    </location>
</feature>
<evidence type="ECO:0000313" key="6">
    <source>
        <dbReference type="Proteomes" id="UP000693738"/>
    </source>
</evidence>
<sequence length="571" mass="64079">MEKETKRVSRSVSPIDSTRPGSSGASSGAVNASLWAQAYRQAKEDPDFVKLLESYNEVLVKRYGLTKKADILYSESTELLESLVNTTTHEQNTPIQRIAEETLHDLESTRLAFHIGYRKIVVREQVKKILDFLTTFKSVIGAAAAAEPSASLAWTGVMAPLPDESAAGGFEGISFLMVRYALLEKDFLCEKLEGSTQLSTEHSRVIQSIKERIVKVYVTVYEYQIRIILQYAHGKPRRVLGNMFLPNDWKKMTSDINETDLEIDRAVNTATHSSLRDELRRIDGSISKTMSTVIDSQKEISAKLDISILDRIPYIENAVFNSGVVDKQGKYLPGTQRNALNAIQAWAESPTGEPIFWLAGMAGTGKSTIALTVANCLHDRNQFFSREQGLDDRTVLGATFFLSHEDSDRNTVKYVFPTIAGTLAERFPDIGEYISQSIYRDTTVGTARLVQQMQSLISEPLAIFAKTLLVGVRLILIIDSVDECEDSSEAVQFLRLLPSLGMFHPMEVRVLVVSRPEKHITQVLDDPDLRVKKFVLEKIPLQVDFPDPNDITKFLRHELDSTAKRRDFTHD</sequence>
<protein>
    <recommendedName>
        <fullName evidence="7">NACHT domain-containing protein</fullName>
    </recommendedName>
</protein>